<keyword evidence="2" id="KW-1015">Disulfide bond</keyword>
<dbReference type="InterPro" id="IPR013783">
    <property type="entry name" value="Ig-like_fold"/>
</dbReference>
<dbReference type="InterPro" id="IPR036179">
    <property type="entry name" value="Ig-like_dom_sf"/>
</dbReference>
<reference evidence="4" key="1">
    <citation type="submission" date="2021-04" db="EMBL/GenBank/DDBJ databases">
        <authorList>
            <consortium name="Molecular Ecology Group"/>
        </authorList>
    </citation>
    <scope>NUCLEOTIDE SEQUENCE</scope>
</reference>
<accession>A0A8S3ZN24</accession>
<dbReference type="InterPro" id="IPR003598">
    <property type="entry name" value="Ig_sub2"/>
</dbReference>
<dbReference type="PROSITE" id="PS50835">
    <property type="entry name" value="IG_LIKE"/>
    <property type="match status" value="4"/>
</dbReference>
<dbReference type="InterPro" id="IPR003599">
    <property type="entry name" value="Ig_sub"/>
</dbReference>
<evidence type="ECO:0000313" key="5">
    <source>
        <dbReference type="Proteomes" id="UP000678393"/>
    </source>
</evidence>
<dbReference type="InterPro" id="IPR007110">
    <property type="entry name" value="Ig-like_dom"/>
</dbReference>
<dbReference type="SMART" id="SM00408">
    <property type="entry name" value="IGc2"/>
    <property type="match status" value="2"/>
</dbReference>
<dbReference type="SUPFAM" id="SSF56436">
    <property type="entry name" value="C-type lectin-like"/>
    <property type="match status" value="1"/>
</dbReference>
<feature type="domain" description="Ig-like" evidence="3">
    <location>
        <begin position="425"/>
        <end position="511"/>
    </location>
</feature>
<dbReference type="EMBL" id="CAJHNH020003394">
    <property type="protein sequence ID" value="CAG5129208.1"/>
    <property type="molecule type" value="Genomic_DNA"/>
</dbReference>
<dbReference type="InterPro" id="IPR001304">
    <property type="entry name" value="C-type_lectin-like"/>
</dbReference>
<dbReference type="Proteomes" id="UP000678393">
    <property type="component" value="Unassembled WGS sequence"/>
</dbReference>
<keyword evidence="5" id="KW-1185">Reference proteome</keyword>
<feature type="domain" description="Ig-like" evidence="3">
    <location>
        <begin position="150"/>
        <end position="231"/>
    </location>
</feature>
<dbReference type="Gene3D" id="3.10.100.10">
    <property type="entry name" value="Mannose-Binding Protein A, subunit A"/>
    <property type="match status" value="1"/>
</dbReference>
<dbReference type="GO" id="GO:0007411">
    <property type="term" value="P:axon guidance"/>
    <property type="evidence" value="ECO:0007669"/>
    <property type="project" value="TreeGrafter"/>
</dbReference>
<evidence type="ECO:0000256" key="1">
    <source>
        <dbReference type="ARBA" id="ARBA00022737"/>
    </source>
</evidence>
<proteinExistence type="predicted"/>
<dbReference type="Pfam" id="PF13927">
    <property type="entry name" value="Ig_3"/>
    <property type="match status" value="1"/>
</dbReference>
<evidence type="ECO:0000259" key="3">
    <source>
        <dbReference type="PROSITE" id="PS50835"/>
    </source>
</evidence>
<dbReference type="AlphaFoldDB" id="A0A8S3ZN24"/>
<dbReference type="InterPro" id="IPR016187">
    <property type="entry name" value="CTDL_fold"/>
</dbReference>
<dbReference type="GO" id="GO:0030424">
    <property type="term" value="C:axon"/>
    <property type="evidence" value="ECO:0007669"/>
    <property type="project" value="TreeGrafter"/>
</dbReference>
<dbReference type="CDD" id="cd00037">
    <property type="entry name" value="CLECT"/>
    <property type="match status" value="1"/>
</dbReference>
<dbReference type="SMART" id="SM00034">
    <property type="entry name" value="CLECT"/>
    <property type="match status" value="1"/>
</dbReference>
<dbReference type="PANTHER" id="PTHR44170">
    <property type="entry name" value="PROTEIN SIDEKICK"/>
    <property type="match status" value="1"/>
</dbReference>
<protein>
    <recommendedName>
        <fullName evidence="3">Ig-like domain-containing protein</fullName>
    </recommendedName>
</protein>
<feature type="non-terminal residue" evidence="4">
    <location>
        <position position="563"/>
    </location>
</feature>
<dbReference type="InterPro" id="IPR016186">
    <property type="entry name" value="C-type_lectin-like/link_sf"/>
</dbReference>
<dbReference type="SUPFAM" id="SSF48726">
    <property type="entry name" value="Immunoglobulin"/>
    <property type="match status" value="4"/>
</dbReference>
<dbReference type="SMART" id="SM00409">
    <property type="entry name" value="IG"/>
    <property type="match status" value="3"/>
</dbReference>
<feature type="domain" description="Ig-like" evidence="3">
    <location>
        <begin position="243"/>
        <end position="418"/>
    </location>
</feature>
<evidence type="ECO:0000313" key="4">
    <source>
        <dbReference type="EMBL" id="CAG5129208.1"/>
    </source>
</evidence>
<feature type="non-terminal residue" evidence="4">
    <location>
        <position position="1"/>
    </location>
</feature>
<organism evidence="4 5">
    <name type="scientific">Candidula unifasciata</name>
    <dbReference type="NCBI Taxonomy" id="100452"/>
    <lineage>
        <taxon>Eukaryota</taxon>
        <taxon>Metazoa</taxon>
        <taxon>Spiralia</taxon>
        <taxon>Lophotrochozoa</taxon>
        <taxon>Mollusca</taxon>
        <taxon>Gastropoda</taxon>
        <taxon>Heterobranchia</taxon>
        <taxon>Euthyneura</taxon>
        <taxon>Panpulmonata</taxon>
        <taxon>Eupulmonata</taxon>
        <taxon>Stylommatophora</taxon>
        <taxon>Helicina</taxon>
        <taxon>Helicoidea</taxon>
        <taxon>Geomitridae</taxon>
        <taxon>Candidula</taxon>
    </lineage>
</organism>
<gene>
    <name evidence="4" type="ORF">CUNI_LOCUS14766</name>
</gene>
<keyword evidence="1" id="KW-0677">Repeat</keyword>
<feature type="domain" description="Ig-like" evidence="3">
    <location>
        <begin position="517"/>
        <end position="563"/>
    </location>
</feature>
<comment type="caution">
    <text evidence="4">The sequence shown here is derived from an EMBL/GenBank/DDBJ whole genome shotgun (WGS) entry which is preliminary data.</text>
</comment>
<dbReference type="PANTHER" id="PTHR44170:SF6">
    <property type="entry name" value="CONTACTIN"/>
    <property type="match status" value="1"/>
</dbReference>
<dbReference type="OrthoDB" id="3666223at2759"/>
<evidence type="ECO:0000256" key="2">
    <source>
        <dbReference type="ARBA" id="ARBA00023157"/>
    </source>
</evidence>
<sequence>CPAGWVEFENHCYHFVFYPTFAFKEATSACQIDGAYLVSVNSDSEANKWWTSGSGLGSEMRWTGDGTLIPLSVEMWANEEEMNSIQNGQHIVFVYTVVVGKFMFGRQTPSAKWPYVCEISLNEAYRILQQERDHMFGTDIMDPNNVVLGPKFITQPRSIVVLPPLATAFVECWYRDQGAGAMNEMVTTSWYTITNGKLTIHNPDETRDEGMYQCLASNIIGSVLSDPVRITFGFIHEFSNHPPGGVTAKLYQGIAISCQLPAYNPAVSVKWYKEDGGQNFMRTDLHPYIFVSNNGKLYFSEISQMDAEYHCFVNLVSPVGQILSANQYPSRSSLGIQLVVTGDMAIDYGPEIHNDFPAVFPLPLYYSWSRDNGPIPEKASLMEHGRMLVLPDAQIEDGGNYTCIVEREKSSVQQKTLHLIIEARPFFIFPLSDQHVDIDRQFTWRCEAMGVPRPIYTWFKDGKQLYSIPGDIEVQVNTLTIFKTDPKKHPGMYQCMAVNVHGTTFTTAQLRVLSFAPSFLKRPVNPSQFGTMGGSVIILCQPEAAPPATIAWLKDNRELHAAE</sequence>
<dbReference type="GO" id="GO:0005886">
    <property type="term" value="C:plasma membrane"/>
    <property type="evidence" value="ECO:0007669"/>
    <property type="project" value="TreeGrafter"/>
</dbReference>
<name>A0A8S3ZN24_9EUPU</name>
<dbReference type="Gene3D" id="2.60.40.10">
    <property type="entry name" value="Immunoglobulins"/>
    <property type="match status" value="4"/>
</dbReference>
<dbReference type="GO" id="GO:0098609">
    <property type="term" value="P:cell-cell adhesion"/>
    <property type="evidence" value="ECO:0007669"/>
    <property type="project" value="TreeGrafter"/>
</dbReference>